<feature type="non-terminal residue" evidence="1">
    <location>
        <position position="1"/>
    </location>
</feature>
<protein>
    <submittedName>
        <fullName evidence="1">Uncharacterized protein</fullName>
    </submittedName>
</protein>
<proteinExistence type="predicted"/>
<comment type="caution">
    <text evidence="1">The sequence shown here is derived from an EMBL/GenBank/DDBJ whole genome shotgun (WGS) entry which is preliminary data.</text>
</comment>
<dbReference type="Gramene" id="TVU23718">
    <property type="protein sequence ID" value="TVU23718"/>
    <property type="gene ID" value="EJB05_26097"/>
</dbReference>
<dbReference type="Proteomes" id="UP000324897">
    <property type="component" value="Chromosome 2"/>
</dbReference>
<dbReference type="AlphaFoldDB" id="A0A5J9UK97"/>
<sequence length="155" mass="16917">SARLPHRLPRPSTTPLLATHFDPLATPPRFADSGCRQSPAPPLRGFSVPLPALLVLLVKDYEPGLLRQVFLLALPAVATVSSDDGPELRGTIRVMSSYSKSEDQPAARWVRPEFSSGMAKAENVQYEPKPEDLFLDGPNTNPGDQPSKIPVCEMF</sequence>
<accession>A0A5J9UK97</accession>
<gene>
    <name evidence="1" type="ORF">EJB05_26097</name>
</gene>
<keyword evidence="2" id="KW-1185">Reference proteome</keyword>
<dbReference type="EMBL" id="RWGY01000013">
    <property type="protein sequence ID" value="TVU23718.1"/>
    <property type="molecule type" value="Genomic_DNA"/>
</dbReference>
<organism evidence="1 2">
    <name type="scientific">Eragrostis curvula</name>
    <name type="common">weeping love grass</name>
    <dbReference type="NCBI Taxonomy" id="38414"/>
    <lineage>
        <taxon>Eukaryota</taxon>
        <taxon>Viridiplantae</taxon>
        <taxon>Streptophyta</taxon>
        <taxon>Embryophyta</taxon>
        <taxon>Tracheophyta</taxon>
        <taxon>Spermatophyta</taxon>
        <taxon>Magnoliopsida</taxon>
        <taxon>Liliopsida</taxon>
        <taxon>Poales</taxon>
        <taxon>Poaceae</taxon>
        <taxon>PACMAD clade</taxon>
        <taxon>Chloridoideae</taxon>
        <taxon>Eragrostideae</taxon>
        <taxon>Eragrostidinae</taxon>
        <taxon>Eragrostis</taxon>
    </lineage>
</organism>
<evidence type="ECO:0000313" key="1">
    <source>
        <dbReference type="EMBL" id="TVU23718.1"/>
    </source>
</evidence>
<evidence type="ECO:0000313" key="2">
    <source>
        <dbReference type="Proteomes" id="UP000324897"/>
    </source>
</evidence>
<reference evidence="1 2" key="1">
    <citation type="journal article" date="2019" name="Sci. Rep.">
        <title>A high-quality genome of Eragrostis curvula grass provides insights into Poaceae evolution and supports new strategies to enhance forage quality.</title>
        <authorList>
            <person name="Carballo J."/>
            <person name="Santos B.A.C.M."/>
            <person name="Zappacosta D."/>
            <person name="Garbus I."/>
            <person name="Selva J.P."/>
            <person name="Gallo C.A."/>
            <person name="Diaz A."/>
            <person name="Albertini E."/>
            <person name="Caccamo M."/>
            <person name="Echenique V."/>
        </authorList>
    </citation>
    <scope>NUCLEOTIDE SEQUENCE [LARGE SCALE GENOMIC DNA]</scope>
    <source>
        <strain evidence="2">cv. Victoria</strain>
        <tissue evidence="1">Leaf</tissue>
    </source>
</reference>
<name>A0A5J9UK97_9POAL</name>